<dbReference type="EMBL" id="QHHU01000067">
    <property type="protein sequence ID" value="RSM37648.1"/>
    <property type="molecule type" value="Genomic_DNA"/>
</dbReference>
<reference evidence="1 2" key="1">
    <citation type="submission" date="2018-05" db="EMBL/GenBank/DDBJ databases">
        <title>Evolution of GPA BGCs.</title>
        <authorList>
            <person name="Waglechner N."/>
            <person name="Wright G.D."/>
        </authorList>
    </citation>
    <scope>NUCLEOTIDE SEQUENCE [LARGE SCALE GENOMIC DNA]</scope>
    <source>
        <strain evidence="1 2">DSM 5908</strain>
    </source>
</reference>
<name>A0A428W3J6_AMYBA</name>
<evidence type="ECO:0000313" key="2">
    <source>
        <dbReference type="Proteomes" id="UP000286716"/>
    </source>
</evidence>
<proteinExistence type="predicted"/>
<evidence type="ECO:0000313" key="1">
    <source>
        <dbReference type="EMBL" id="RSM37648.1"/>
    </source>
</evidence>
<comment type="caution">
    <text evidence="1">The sequence shown here is derived from an EMBL/GenBank/DDBJ whole genome shotgun (WGS) entry which is preliminary data.</text>
</comment>
<sequence length="77" mass="8775">MVKYRSGEVCAGKSRNIHRRTHQHAKAGKLNNVRGVHHNLRSKGSLRKLEQGTLNRYHAAGARLTNKIRASRKYARC</sequence>
<dbReference type="OrthoDB" id="5994822at2"/>
<dbReference type="Proteomes" id="UP000286716">
    <property type="component" value="Unassembled WGS sequence"/>
</dbReference>
<protein>
    <submittedName>
        <fullName evidence="1">Uncharacterized protein</fullName>
    </submittedName>
</protein>
<organism evidence="1 2">
    <name type="scientific">Amycolatopsis balhimycina DSM 5908</name>
    <dbReference type="NCBI Taxonomy" id="1081091"/>
    <lineage>
        <taxon>Bacteria</taxon>
        <taxon>Bacillati</taxon>
        <taxon>Actinomycetota</taxon>
        <taxon>Actinomycetes</taxon>
        <taxon>Pseudonocardiales</taxon>
        <taxon>Pseudonocardiaceae</taxon>
        <taxon>Amycolatopsis</taxon>
    </lineage>
</organism>
<gene>
    <name evidence="1" type="ORF">DMA12_36060</name>
</gene>
<accession>A0A428W3J6</accession>
<dbReference type="RefSeq" id="WP_020639467.1">
    <property type="nucleotide sequence ID" value="NZ_QHHU01000067.1"/>
</dbReference>
<keyword evidence="2" id="KW-1185">Reference proteome</keyword>
<dbReference type="AlphaFoldDB" id="A0A428W3J6"/>